<comment type="catalytic activity">
    <reaction evidence="33">
        <text>heme b(in) + ATP + H2O = heme b(out) + ADP + phosphate + H(+)</text>
        <dbReference type="Rhea" id="RHEA:19261"/>
        <dbReference type="ChEBI" id="CHEBI:15377"/>
        <dbReference type="ChEBI" id="CHEBI:15378"/>
        <dbReference type="ChEBI" id="CHEBI:30616"/>
        <dbReference type="ChEBI" id="CHEBI:43474"/>
        <dbReference type="ChEBI" id="CHEBI:60344"/>
        <dbReference type="ChEBI" id="CHEBI:456216"/>
        <dbReference type="EC" id="7.6.2.5"/>
    </reaction>
    <physiologicalReaction direction="left-to-right" evidence="33">
        <dbReference type="Rhea" id="RHEA:19262"/>
    </physiologicalReaction>
</comment>
<dbReference type="GO" id="GO:0032585">
    <property type="term" value="C:multivesicular body membrane"/>
    <property type="evidence" value="ECO:0007669"/>
    <property type="project" value="UniProtKB-SubCell"/>
</dbReference>
<evidence type="ECO:0000256" key="18">
    <source>
        <dbReference type="ARBA" id="ARBA00022787"/>
    </source>
</evidence>
<feature type="transmembrane region" description="Helical" evidence="41">
    <location>
        <begin position="246"/>
        <end position="271"/>
    </location>
</feature>
<feature type="transmembrane region" description="Helical" evidence="41">
    <location>
        <begin position="64"/>
        <end position="89"/>
    </location>
</feature>
<dbReference type="Pfam" id="PF16185">
    <property type="entry name" value="MTABC_N"/>
    <property type="match status" value="1"/>
</dbReference>
<comment type="subunit">
    <text evidence="11">Homodimer.</text>
</comment>
<dbReference type="GO" id="GO:0005524">
    <property type="term" value="F:ATP binding"/>
    <property type="evidence" value="ECO:0007669"/>
    <property type="project" value="UniProtKB-KW"/>
</dbReference>
<name>A0AAW2I6E9_9NEOP</name>
<feature type="transmembrane region" description="Helical" evidence="41">
    <location>
        <begin position="398"/>
        <end position="418"/>
    </location>
</feature>
<dbReference type="GO" id="GO:0020037">
    <property type="term" value="F:heme binding"/>
    <property type="evidence" value="ECO:0007669"/>
    <property type="project" value="TreeGrafter"/>
</dbReference>
<evidence type="ECO:0000256" key="34">
    <source>
        <dbReference type="ARBA" id="ARBA00047753"/>
    </source>
</evidence>
<comment type="catalytic activity">
    <reaction evidence="37">
        <text>pheophorbide a(in) + ATP + H2O = pheophorbide a(out) + ADP + phosphate + H(+)</text>
        <dbReference type="Rhea" id="RHEA:61360"/>
        <dbReference type="ChEBI" id="CHEBI:15377"/>
        <dbReference type="ChEBI" id="CHEBI:15378"/>
        <dbReference type="ChEBI" id="CHEBI:30616"/>
        <dbReference type="ChEBI" id="CHEBI:43474"/>
        <dbReference type="ChEBI" id="CHEBI:58687"/>
        <dbReference type="ChEBI" id="CHEBI:456216"/>
    </reaction>
    <physiologicalReaction direction="left-to-right" evidence="37">
        <dbReference type="Rhea" id="RHEA:61361"/>
    </physiologicalReaction>
</comment>
<comment type="catalytic activity">
    <reaction evidence="38">
        <text>uroporphyrin III(in) + ATP + H2O = uroporphyrin III(out) + ADP + phosphate + H(+)</text>
        <dbReference type="Rhea" id="RHEA:66776"/>
        <dbReference type="ChEBI" id="CHEBI:15377"/>
        <dbReference type="ChEBI" id="CHEBI:15378"/>
        <dbReference type="ChEBI" id="CHEBI:30616"/>
        <dbReference type="ChEBI" id="CHEBI:43474"/>
        <dbReference type="ChEBI" id="CHEBI:167479"/>
        <dbReference type="ChEBI" id="CHEBI:456216"/>
    </reaction>
    <physiologicalReaction direction="left-to-right" evidence="38">
        <dbReference type="Rhea" id="RHEA:66777"/>
    </physiologicalReaction>
</comment>
<dbReference type="SUPFAM" id="SSF52540">
    <property type="entry name" value="P-loop containing nucleoside triphosphate hydrolases"/>
    <property type="match status" value="1"/>
</dbReference>
<dbReference type="InterPro" id="IPR039421">
    <property type="entry name" value="Type_1_exporter"/>
</dbReference>
<feature type="transmembrane region" description="Helical" evidence="41">
    <location>
        <begin position="35"/>
        <end position="52"/>
    </location>
</feature>
<dbReference type="Gene3D" id="1.20.1560.10">
    <property type="entry name" value="ABC transporter type 1, transmembrane domain"/>
    <property type="match status" value="1"/>
</dbReference>
<keyword evidence="24" id="KW-0496">Mitochondrion</keyword>
<evidence type="ECO:0000256" key="5">
    <source>
        <dbReference type="ARBA" id="ARBA00004414"/>
    </source>
</evidence>
<keyword evidence="21" id="KW-1278">Translocase</keyword>
<dbReference type="Pfam" id="PF00664">
    <property type="entry name" value="ABC_membrane"/>
    <property type="match status" value="1"/>
</dbReference>
<keyword evidence="26" id="KW-1015">Disulfide bond</keyword>
<evidence type="ECO:0000256" key="3">
    <source>
        <dbReference type="ARBA" id="ARBA00004337"/>
    </source>
</evidence>
<evidence type="ECO:0000256" key="28">
    <source>
        <dbReference type="ARBA" id="ARBA00024320"/>
    </source>
</evidence>
<evidence type="ECO:0000256" key="30">
    <source>
        <dbReference type="ARBA" id="ARBA00024385"/>
    </source>
</evidence>
<dbReference type="PROSITE" id="PS00211">
    <property type="entry name" value="ABC_TRANSPORTER_1"/>
    <property type="match status" value="1"/>
</dbReference>
<dbReference type="PANTHER" id="PTHR24221">
    <property type="entry name" value="ATP-BINDING CASSETTE SUB-FAMILY B"/>
    <property type="match status" value="1"/>
</dbReference>
<evidence type="ECO:0000256" key="16">
    <source>
        <dbReference type="ARBA" id="ARBA00022741"/>
    </source>
</evidence>
<feature type="transmembrane region" description="Helical" evidence="41">
    <location>
        <begin position="369"/>
        <end position="392"/>
    </location>
</feature>
<comment type="caution">
    <text evidence="44">The sequence shown here is derived from an EMBL/GenBank/DDBJ whole genome shotgun (WGS) entry which is preliminary data.</text>
</comment>
<feature type="transmembrane region" description="Helical" evidence="41">
    <location>
        <begin position="132"/>
        <end position="153"/>
    </location>
</feature>
<evidence type="ECO:0000256" key="11">
    <source>
        <dbReference type="ARBA" id="ARBA00011738"/>
    </source>
</evidence>
<dbReference type="FunFam" id="3.40.50.300:FF:000186">
    <property type="entry name" value="ATP-binding cassette sub-family B member 7, mitochondrial"/>
    <property type="match status" value="1"/>
</dbReference>
<feature type="domain" description="ABC transmembrane type-1" evidence="43">
    <location>
        <begin position="253"/>
        <end position="543"/>
    </location>
</feature>
<dbReference type="PROSITE" id="PS50929">
    <property type="entry name" value="ABC_TM1F"/>
    <property type="match status" value="1"/>
</dbReference>
<dbReference type="GO" id="GO:0031901">
    <property type="term" value="C:early endosome membrane"/>
    <property type="evidence" value="ECO:0007669"/>
    <property type="project" value="UniProtKB-SubCell"/>
</dbReference>
<evidence type="ECO:0000256" key="15">
    <source>
        <dbReference type="ARBA" id="ARBA00022692"/>
    </source>
</evidence>
<keyword evidence="15 41" id="KW-0812">Transmembrane</keyword>
<dbReference type="Pfam" id="PF00005">
    <property type="entry name" value="ABC_tran"/>
    <property type="match status" value="1"/>
</dbReference>
<dbReference type="InterPro" id="IPR011527">
    <property type="entry name" value="ABC1_TM_dom"/>
</dbReference>
<evidence type="ECO:0000256" key="36">
    <source>
        <dbReference type="ARBA" id="ARBA00048309"/>
    </source>
</evidence>
<dbReference type="GO" id="GO:0005789">
    <property type="term" value="C:endoplasmic reticulum membrane"/>
    <property type="evidence" value="ECO:0007669"/>
    <property type="project" value="UniProtKB-SubCell"/>
</dbReference>
<keyword evidence="23" id="KW-0333">Golgi apparatus</keyword>
<evidence type="ECO:0000256" key="9">
    <source>
        <dbReference type="ARBA" id="ARBA00004653"/>
    </source>
</evidence>
<keyword evidence="27" id="KW-0458">Lysosome</keyword>
<feature type="transmembrane region" description="Helical" evidence="41">
    <location>
        <begin position="173"/>
        <end position="191"/>
    </location>
</feature>
<comment type="catalytic activity">
    <reaction evidence="36">
        <text>protoporphyrin IX(in) + ATP + H2O = protoporphyrin IX(out) + ADP + phosphate + H(+)</text>
        <dbReference type="Rhea" id="RHEA:61336"/>
        <dbReference type="ChEBI" id="CHEBI:15377"/>
        <dbReference type="ChEBI" id="CHEBI:15378"/>
        <dbReference type="ChEBI" id="CHEBI:30616"/>
        <dbReference type="ChEBI" id="CHEBI:43474"/>
        <dbReference type="ChEBI" id="CHEBI:57306"/>
        <dbReference type="ChEBI" id="CHEBI:456216"/>
    </reaction>
    <physiologicalReaction direction="left-to-right" evidence="36">
        <dbReference type="Rhea" id="RHEA:61337"/>
    </physiologicalReaction>
</comment>
<dbReference type="InterPro" id="IPR003439">
    <property type="entry name" value="ABC_transporter-like_ATP-bd"/>
</dbReference>
<evidence type="ECO:0000256" key="13">
    <source>
        <dbReference type="ARBA" id="ARBA00022475"/>
    </source>
</evidence>
<evidence type="ECO:0000256" key="12">
    <source>
        <dbReference type="ARBA" id="ARBA00022448"/>
    </source>
</evidence>
<evidence type="ECO:0000256" key="25">
    <source>
        <dbReference type="ARBA" id="ARBA00023136"/>
    </source>
</evidence>
<evidence type="ECO:0000256" key="40">
    <source>
        <dbReference type="ARBA" id="ARBA00049398"/>
    </source>
</evidence>
<evidence type="ECO:0000256" key="32">
    <source>
        <dbReference type="ARBA" id="ARBA00031413"/>
    </source>
</evidence>
<keyword evidence="18" id="KW-1000">Mitochondrion outer membrane</keyword>
<dbReference type="AlphaFoldDB" id="A0AAW2I6E9"/>
<evidence type="ECO:0000256" key="14">
    <source>
        <dbReference type="ARBA" id="ARBA00022525"/>
    </source>
</evidence>
<protein>
    <recommendedName>
        <fullName evidence="31">ATP-binding cassette sub-family B member 6</fullName>
        <ecNumber evidence="30">7.6.2.5</ecNumber>
    </recommendedName>
    <alternativeName>
        <fullName evidence="32">ABC-type heme transporter ABCB6</fullName>
    </alternativeName>
</protein>
<dbReference type="SMART" id="SM00382">
    <property type="entry name" value="AAA"/>
    <property type="match status" value="1"/>
</dbReference>
<comment type="catalytic activity">
    <reaction evidence="35">
        <text>uroporphyrin I(in) + ATP + H2O = uroporphyrin I(out) + ADP + phosphate + H(+)</text>
        <dbReference type="Rhea" id="RHEA:66772"/>
        <dbReference type="ChEBI" id="CHEBI:15377"/>
        <dbReference type="ChEBI" id="CHEBI:15378"/>
        <dbReference type="ChEBI" id="CHEBI:30616"/>
        <dbReference type="ChEBI" id="CHEBI:43474"/>
        <dbReference type="ChEBI" id="CHEBI:167480"/>
        <dbReference type="ChEBI" id="CHEBI:456216"/>
    </reaction>
    <physiologicalReaction direction="left-to-right" evidence="35">
        <dbReference type="Rhea" id="RHEA:66773"/>
    </physiologicalReaction>
</comment>
<evidence type="ECO:0000256" key="33">
    <source>
        <dbReference type="ARBA" id="ARBA00047649"/>
    </source>
</evidence>
<evidence type="ECO:0000256" key="41">
    <source>
        <dbReference type="SAM" id="Phobius"/>
    </source>
</evidence>
<evidence type="ECO:0000259" key="43">
    <source>
        <dbReference type="PROSITE" id="PS50929"/>
    </source>
</evidence>
<evidence type="ECO:0000256" key="24">
    <source>
        <dbReference type="ARBA" id="ARBA00023128"/>
    </source>
</evidence>
<dbReference type="InterPro" id="IPR032410">
    <property type="entry name" value="ABCB6_N"/>
</dbReference>
<evidence type="ECO:0000256" key="8">
    <source>
        <dbReference type="ARBA" id="ARBA00004651"/>
    </source>
</evidence>
<feature type="transmembrane region" description="Helical" evidence="41">
    <location>
        <begin position="485"/>
        <end position="507"/>
    </location>
</feature>
<comment type="subcellular location">
    <subcellularLocation>
        <location evidence="8">Cell membrane</location>
        <topology evidence="8">Multi-pass membrane protein</topology>
    </subcellularLocation>
    <subcellularLocation>
        <location evidence="1">Early endosome membrane</location>
    </subcellularLocation>
    <subcellularLocation>
        <location evidence="6">Endoplasmic reticulum membrane</location>
        <topology evidence="6">Multi-pass membrane protein</topology>
    </subcellularLocation>
    <subcellularLocation>
        <location evidence="3">Endosome membrane</location>
        <topology evidence="3">Multi-pass membrane protein</topology>
    </subcellularLocation>
    <subcellularLocation>
        <location evidence="2">Endosome</location>
        <location evidence="2">Multivesicular body membrane</location>
    </subcellularLocation>
    <subcellularLocation>
        <location evidence="9">Golgi apparatus membrane</location>
        <topology evidence="9">Multi-pass membrane protein</topology>
    </subcellularLocation>
    <subcellularLocation>
        <location evidence="5">Late endosome membrane</location>
    </subcellularLocation>
    <subcellularLocation>
        <location evidence="10">Lysosome membrane</location>
    </subcellularLocation>
    <subcellularLocation>
        <location evidence="28">Melanosome membrane</location>
    </subcellularLocation>
    <subcellularLocation>
        <location evidence="4">Mitochondrion outer membrane</location>
        <topology evidence="4">Multi-pass membrane protein</topology>
    </subcellularLocation>
    <subcellularLocation>
        <location evidence="7">Secreted</location>
        <location evidence="7">Extracellular exosome</location>
    </subcellularLocation>
</comment>
<keyword evidence="12" id="KW-0813">Transport</keyword>
<dbReference type="PANTHER" id="PTHR24221:SF654">
    <property type="entry name" value="ATP-BINDING CASSETTE SUB-FAMILY B MEMBER 6"/>
    <property type="match status" value="1"/>
</dbReference>
<dbReference type="GO" id="GO:0005576">
    <property type="term" value="C:extracellular region"/>
    <property type="evidence" value="ECO:0007669"/>
    <property type="project" value="UniProtKB-SubCell"/>
</dbReference>
<evidence type="ECO:0000256" key="31">
    <source>
        <dbReference type="ARBA" id="ARBA00024439"/>
    </source>
</evidence>
<dbReference type="CDD" id="cd03253">
    <property type="entry name" value="ABCC_ATM1_transporter"/>
    <property type="match status" value="1"/>
</dbReference>
<organism evidence="44">
    <name type="scientific">Menopon gallinae</name>
    <name type="common">poultry shaft louse</name>
    <dbReference type="NCBI Taxonomy" id="328185"/>
    <lineage>
        <taxon>Eukaryota</taxon>
        <taxon>Metazoa</taxon>
        <taxon>Ecdysozoa</taxon>
        <taxon>Arthropoda</taxon>
        <taxon>Hexapoda</taxon>
        <taxon>Insecta</taxon>
        <taxon>Pterygota</taxon>
        <taxon>Neoptera</taxon>
        <taxon>Paraneoptera</taxon>
        <taxon>Psocodea</taxon>
        <taxon>Troctomorpha</taxon>
        <taxon>Phthiraptera</taxon>
        <taxon>Amblycera</taxon>
        <taxon>Menoponidae</taxon>
        <taxon>Menopon</taxon>
    </lineage>
</organism>
<dbReference type="GO" id="GO:0005741">
    <property type="term" value="C:mitochondrial outer membrane"/>
    <property type="evidence" value="ECO:0007669"/>
    <property type="project" value="UniProtKB-SubCell"/>
</dbReference>
<dbReference type="GO" id="GO:0005765">
    <property type="term" value="C:lysosomal membrane"/>
    <property type="evidence" value="ECO:0007669"/>
    <property type="project" value="UniProtKB-SubCell"/>
</dbReference>
<keyword evidence="19" id="KW-0256">Endoplasmic reticulum</keyword>
<dbReference type="GO" id="GO:0016887">
    <property type="term" value="F:ATP hydrolysis activity"/>
    <property type="evidence" value="ECO:0007669"/>
    <property type="project" value="InterPro"/>
</dbReference>
<dbReference type="PROSITE" id="PS50893">
    <property type="entry name" value="ABC_TRANSPORTER_2"/>
    <property type="match status" value="1"/>
</dbReference>
<evidence type="ECO:0000256" key="35">
    <source>
        <dbReference type="ARBA" id="ARBA00047789"/>
    </source>
</evidence>
<evidence type="ECO:0000256" key="37">
    <source>
        <dbReference type="ARBA" id="ARBA00048455"/>
    </source>
</evidence>
<comment type="catalytic activity">
    <reaction evidence="39">
        <text>coproporphyrin III(in) + ATP + H2O = coproporphyrin III(out) + ADP + phosphate + H(+)</text>
        <dbReference type="Rhea" id="RHEA:66664"/>
        <dbReference type="ChEBI" id="CHEBI:15377"/>
        <dbReference type="ChEBI" id="CHEBI:15378"/>
        <dbReference type="ChEBI" id="CHEBI:30616"/>
        <dbReference type="ChEBI" id="CHEBI:43474"/>
        <dbReference type="ChEBI" id="CHEBI:131725"/>
        <dbReference type="ChEBI" id="CHEBI:456216"/>
    </reaction>
    <physiologicalReaction direction="left-to-right" evidence="39">
        <dbReference type="Rhea" id="RHEA:66665"/>
    </physiologicalReaction>
</comment>
<feature type="transmembrane region" description="Helical" evidence="41">
    <location>
        <begin position="519"/>
        <end position="538"/>
    </location>
</feature>
<dbReference type="GO" id="GO:0000139">
    <property type="term" value="C:Golgi membrane"/>
    <property type="evidence" value="ECO:0007669"/>
    <property type="project" value="UniProtKB-SubCell"/>
</dbReference>
<feature type="domain" description="ABC transporter" evidence="42">
    <location>
        <begin position="577"/>
        <end position="811"/>
    </location>
</feature>
<evidence type="ECO:0000256" key="7">
    <source>
        <dbReference type="ARBA" id="ARBA00004550"/>
    </source>
</evidence>
<dbReference type="EMBL" id="JARGDH010000002">
    <property type="protein sequence ID" value="KAL0277264.1"/>
    <property type="molecule type" value="Genomic_DNA"/>
</dbReference>
<evidence type="ECO:0000256" key="21">
    <source>
        <dbReference type="ARBA" id="ARBA00022967"/>
    </source>
</evidence>
<evidence type="ECO:0000256" key="22">
    <source>
        <dbReference type="ARBA" id="ARBA00022989"/>
    </source>
</evidence>
<feature type="transmembrane region" description="Helical" evidence="41">
    <location>
        <begin position="95"/>
        <end position="120"/>
    </location>
</feature>
<accession>A0AAW2I6E9</accession>
<proteinExistence type="inferred from homology"/>
<keyword evidence="16" id="KW-0547">Nucleotide-binding</keyword>
<evidence type="ECO:0000256" key="2">
    <source>
        <dbReference type="ARBA" id="ARBA00004333"/>
    </source>
</evidence>
<reference evidence="44" key="1">
    <citation type="journal article" date="2024" name="Gigascience">
        <title>Chromosome-level genome of the poultry shaft louse Menopon gallinae provides insight into the host-switching and adaptive evolution of parasitic lice.</title>
        <authorList>
            <person name="Xu Y."/>
            <person name="Ma L."/>
            <person name="Liu S."/>
            <person name="Liang Y."/>
            <person name="Liu Q."/>
            <person name="He Z."/>
            <person name="Tian L."/>
            <person name="Duan Y."/>
            <person name="Cai W."/>
            <person name="Li H."/>
            <person name="Song F."/>
        </authorList>
    </citation>
    <scope>NUCLEOTIDE SEQUENCE</scope>
    <source>
        <strain evidence="44">Cailab_2023a</strain>
    </source>
</reference>
<evidence type="ECO:0000256" key="10">
    <source>
        <dbReference type="ARBA" id="ARBA00004656"/>
    </source>
</evidence>
<evidence type="ECO:0000256" key="1">
    <source>
        <dbReference type="ARBA" id="ARBA00004146"/>
    </source>
</evidence>
<evidence type="ECO:0000256" key="27">
    <source>
        <dbReference type="ARBA" id="ARBA00023228"/>
    </source>
</evidence>
<evidence type="ECO:0000256" key="4">
    <source>
        <dbReference type="ARBA" id="ARBA00004374"/>
    </source>
</evidence>
<comment type="catalytic activity">
    <reaction evidence="34">
        <text>coproporphyrinogen III(in) + ATP + H2O = coproporphyrinogen III(out) + ADP + phosphate + H(+)</text>
        <dbReference type="Rhea" id="RHEA:66680"/>
        <dbReference type="ChEBI" id="CHEBI:15377"/>
        <dbReference type="ChEBI" id="CHEBI:15378"/>
        <dbReference type="ChEBI" id="CHEBI:30616"/>
        <dbReference type="ChEBI" id="CHEBI:43474"/>
        <dbReference type="ChEBI" id="CHEBI:57309"/>
        <dbReference type="ChEBI" id="CHEBI:456216"/>
    </reaction>
    <physiologicalReaction direction="left-to-right" evidence="34">
        <dbReference type="Rhea" id="RHEA:66681"/>
    </physiologicalReaction>
</comment>
<evidence type="ECO:0000256" key="39">
    <source>
        <dbReference type="ARBA" id="ARBA00048636"/>
    </source>
</evidence>
<dbReference type="GO" id="GO:0005886">
    <property type="term" value="C:plasma membrane"/>
    <property type="evidence" value="ECO:0007669"/>
    <property type="project" value="UniProtKB-SubCell"/>
</dbReference>
<dbReference type="EMBL" id="JARGDH010000002">
    <property type="protein sequence ID" value="KAL0277263.1"/>
    <property type="molecule type" value="Genomic_DNA"/>
</dbReference>
<dbReference type="Gene3D" id="3.40.50.300">
    <property type="entry name" value="P-loop containing nucleotide triphosphate hydrolases"/>
    <property type="match status" value="1"/>
</dbReference>
<keyword evidence="17" id="KW-0967">Endosome</keyword>
<evidence type="ECO:0000313" key="44">
    <source>
        <dbReference type="EMBL" id="KAL0277263.1"/>
    </source>
</evidence>
<keyword evidence="14" id="KW-0964">Secreted</keyword>
<evidence type="ECO:0000256" key="19">
    <source>
        <dbReference type="ARBA" id="ARBA00022824"/>
    </source>
</evidence>
<evidence type="ECO:0000256" key="29">
    <source>
        <dbReference type="ARBA" id="ARBA00024363"/>
    </source>
</evidence>
<comment type="catalytic activity">
    <reaction evidence="40">
        <text>coproporphyrin I(in) + ATP + H2O = coproporphyrin I(out) + ADP + phosphate + H(+)</text>
        <dbReference type="Rhea" id="RHEA:66768"/>
        <dbReference type="ChEBI" id="CHEBI:15377"/>
        <dbReference type="ChEBI" id="CHEBI:15378"/>
        <dbReference type="ChEBI" id="CHEBI:30616"/>
        <dbReference type="ChEBI" id="CHEBI:43474"/>
        <dbReference type="ChEBI" id="CHEBI:167478"/>
        <dbReference type="ChEBI" id="CHEBI:456216"/>
    </reaction>
    <physiologicalReaction direction="left-to-right" evidence="40">
        <dbReference type="Rhea" id="RHEA:66769"/>
    </physiologicalReaction>
</comment>
<dbReference type="InterPro" id="IPR017871">
    <property type="entry name" value="ABC_transporter-like_CS"/>
</dbReference>
<evidence type="ECO:0000256" key="26">
    <source>
        <dbReference type="ARBA" id="ARBA00023157"/>
    </source>
</evidence>
<evidence type="ECO:0000256" key="23">
    <source>
        <dbReference type="ARBA" id="ARBA00023034"/>
    </source>
</evidence>
<keyword evidence="20" id="KW-0067">ATP-binding</keyword>
<dbReference type="InterPro" id="IPR027417">
    <property type="entry name" value="P-loop_NTPase"/>
</dbReference>
<dbReference type="GO" id="GO:0015439">
    <property type="term" value="F:ABC-type heme transporter activity"/>
    <property type="evidence" value="ECO:0007669"/>
    <property type="project" value="UniProtKB-EC"/>
</dbReference>
<feature type="transmembrane region" description="Helical" evidence="41">
    <location>
        <begin position="291"/>
        <end position="312"/>
    </location>
</feature>
<evidence type="ECO:0000256" key="17">
    <source>
        <dbReference type="ARBA" id="ARBA00022753"/>
    </source>
</evidence>
<dbReference type="EC" id="7.6.2.5" evidence="30"/>
<gene>
    <name evidence="44" type="ORF">PYX00_004612</name>
</gene>
<dbReference type="SUPFAM" id="SSF90123">
    <property type="entry name" value="ABC transporter transmembrane region"/>
    <property type="match status" value="1"/>
</dbReference>
<keyword evidence="25 41" id="KW-0472">Membrane</keyword>
<keyword evidence="13" id="KW-1003">Cell membrane</keyword>
<dbReference type="FunFam" id="1.20.1560.10:FF:000022">
    <property type="entry name" value="ATP-binding cassette sub-family B member 6, mitochondrial"/>
    <property type="match status" value="1"/>
</dbReference>
<evidence type="ECO:0000256" key="20">
    <source>
        <dbReference type="ARBA" id="ARBA00022840"/>
    </source>
</evidence>
<dbReference type="CDD" id="cd18581">
    <property type="entry name" value="ABC_6TM_ABCB6"/>
    <property type="match status" value="1"/>
</dbReference>
<evidence type="ECO:0000256" key="38">
    <source>
        <dbReference type="ARBA" id="ARBA00048510"/>
    </source>
</evidence>
<comment type="similarity">
    <text evidence="29">Belongs to the ABC transporter superfamily. ABCB family. Heavy Metal importer (TC 3.A.1.210) subfamily.</text>
</comment>
<evidence type="ECO:0000259" key="42">
    <source>
        <dbReference type="PROSITE" id="PS50893"/>
    </source>
</evidence>
<dbReference type="InterPro" id="IPR036640">
    <property type="entry name" value="ABC1_TM_sf"/>
</dbReference>
<keyword evidence="22 41" id="KW-1133">Transmembrane helix</keyword>
<evidence type="ECO:0000256" key="6">
    <source>
        <dbReference type="ARBA" id="ARBA00004477"/>
    </source>
</evidence>
<dbReference type="InterPro" id="IPR003593">
    <property type="entry name" value="AAA+_ATPase"/>
</dbReference>
<sequence>MYFCPRNESFLPSWTKNGISECFIDTVGASLPNSILLIFGTVQLLMYWKYATSISIGRLRFRKLYVIQIVLLFLYPLIQLIKFLLQAFYFLDGGIYGYTVLNAVTTLIAYPYSFLLVYIERNYQLPSVPSKGHGFVLLLFWSLSFVGENLTFITVRSKNWWDHLDEASNNIHLALFLTQYLSCIIIFLLGMRAPGIMSTREYMDLNTEYPNSPRADRDSASQGSTWRNFWRKCKILAPFLWPRNDALLQGSVLACFFLLTAGRVINLYVPIYSKMIVDSLSIVPLEFRWDYVLIFVVFKFLQGGGTGGMGLLNNLRSFLWVRIQQYTTREVEVDLFRHIHTLSLSWHLRRKTGEVTRVVDRGTDSMNNLLNYILFSIFPCIVDIIVAVLYFITYFNAYFGLIVFITMAVYLGATIMMTEWRTKFQRSMNLADNATKAQCTDSLLNYETVKYYGNESYEVENYKTTVLHYQKEEWKSVVSLNALNLIQNVIICGGLLAGSLLCVHMVVTNQGLTVGDYVLFSSYIIQLYVPLNWFGTYYRMIQKNFIDMENMFDLLKEPREVEDLTSAPDIFVKAGHIKFQNVTFSYLPERVILKNICFEVPAGKSVALVGPSGSGKSTIVRLLFRFYDPDQGAIFIDDQNIACVTQRSLRSNIGVVPQDTVLFNNTIKYNIRYGRVTADDLEVMDAAKHAEIHEKVLTFPQGYDTEVGERGLKLSGGEKQRVAIARTVLKSPPIILLDEATSSLDTQTERNIQSAMNKIWANRTTLIVAHRLSTIVNADEILVLKDGEIIERGNHNDLLSNNGVYKEMWQDQLKKEKEGSQ</sequence>